<keyword evidence="8" id="KW-0735">Signal-anchor</keyword>
<evidence type="ECO:0000313" key="15">
    <source>
        <dbReference type="Proteomes" id="UP000290289"/>
    </source>
</evidence>
<comment type="subcellular location">
    <subcellularLocation>
        <location evidence="2 13">Golgi apparatus membrane</location>
        <topology evidence="2 13">Single-pass type II membrane protein</topology>
    </subcellularLocation>
</comment>
<keyword evidence="15" id="KW-1185">Reference proteome</keyword>
<evidence type="ECO:0000256" key="3">
    <source>
        <dbReference type="ARBA" id="ARBA00004922"/>
    </source>
</evidence>
<comment type="caution">
    <text evidence="14">The sequence shown here is derived from an EMBL/GenBank/DDBJ whole genome shotgun (WGS) entry which is preliminary data.</text>
</comment>
<evidence type="ECO:0000256" key="11">
    <source>
        <dbReference type="ARBA" id="ARBA00023136"/>
    </source>
</evidence>
<protein>
    <recommendedName>
        <fullName evidence="13">Hexosyltransferase</fullName>
        <ecNumber evidence="13">2.4.1.-</ecNumber>
    </recommendedName>
</protein>
<organism evidence="14 15">
    <name type="scientific">Malus domestica</name>
    <name type="common">Apple</name>
    <name type="synonym">Pyrus malus</name>
    <dbReference type="NCBI Taxonomy" id="3750"/>
    <lineage>
        <taxon>Eukaryota</taxon>
        <taxon>Viridiplantae</taxon>
        <taxon>Streptophyta</taxon>
        <taxon>Embryophyta</taxon>
        <taxon>Tracheophyta</taxon>
        <taxon>Spermatophyta</taxon>
        <taxon>Magnoliopsida</taxon>
        <taxon>eudicotyledons</taxon>
        <taxon>Gunneridae</taxon>
        <taxon>Pentapetalae</taxon>
        <taxon>rosids</taxon>
        <taxon>fabids</taxon>
        <taxon>Rosales</taxon>
        <taxon>Rosaceae</taxon>
        <taxon>Amygdaloideae</taxon>
        <taxon>Maleae</taxon>
        <taxon>Malus</taxon>
    </lineage>
</organism>
<keyword evidence="5 13" id="KW-0328">Glycosyltransferase</keyword>
<evidence type="ECO:0000256" key="6">
    <source>
        <dbReference type="ARBA" id="ARBA00022679"/>
    </source>
</evidence>
<evidence type="ECO:0000256" key="12">
    <source>
        <dbReference type="ARBA" id="ARBA00023211"/>
    </source>
</evidence>
<keyword evidence="9" id="KW-1133">Transmembrane helix</keyword>
<name>A0A498JB86_MALDO</name>
<dbReference type="InterPro" id="IPR002659">
    <property type="entry name" value="Glyco_trans_31"/>
</dbReference>
<evidence type="ECO:0000256" key="1">
    <source>
        <dbReference type="ARBA" id="ARBA00001936"/>
    </source>
</evidence>
<keyword evidence="10 13" id="KW-0333">Golgi apparatus</keyword>
<reference evidence="14 15" key="1">
    <citation type="submission" date="2018-10" db="EMBL/GenBank/DDBJ databases">
        <title>A high-quality apple genome assembly.</title>
        <authorList>
            <person name="Hu J."/>
        </authorList>
    </citation>
    <scope>NUCLEOTIDE SEQUENCE [LARGE SCALE GENOMIC DNA]</scope>
    <source>
        <strain evidence="15">cv. HFTH1</strain>
        <tissue evidence="14">Young leaf</tissue>
    </source>
</reference>
<evidence type="ECO:0000313" key="14">
    <source>
        <dbReference type="EMBL" id="RXH92105.1"/>
    </source>
</evidence>
<dbReference type="AlphaFoldDB" id="A0A498JB86"/>
<dbReference type="UniPathway" id="UPA00378"/>
<keyword evidence="7" id="KW-0812">Transmembrane</keyword>
<dbReference type="EC" id="2.4.1.-" evidence="13"/>
<keyword evidence="6" id="KW-0808">Transferase</keyword>
<comment type="pathway">
    <text evidence="3">Protein modification; protein glycosylation.</text>
</comment>
<dbReference type="PANTHER" id="PTHR11214">
    <property type="entry name" value="BETA-1,3-N-ACETYLGLUCOSAMINYLTRANSFERASE"/>
    <property type="match status" value="1"/>
</dbReference>
<evidence type="ECO:0000256" key="4">
    <source>
        <dbReference type="ARBA" id="ARBA00008661"/>
    </source>
</evidence>
<dbReference type="GO" id="GO:0008378">
    <property type="term" value="F:galactosyltransferase activity"/>
    <property type="evidence" value="ECO:0007669"/>
    <property type="project" value="TreeGrafter"/>
</dbReference>
<evidence type="ECO:0000256" key="2">
    <source>
        <dbReference type="ARBA" id="ARBA00004323"/>
    </source>
</evidence>
<accession>A0A498JB86</accession>
<gene>
    <name evidence="14" type="ORF">DVH24_021128</name>
</gene>
<evidence type="ECO:0000256" key="10">
    <source>
        <dbReference type="ARBA" id="ARBA00023034"/>
    </source>
</evidence>
<sequence>MWIRDYCSHVNEKLNWLTNNHWILLAFAGDALRKLEERGICQSGYSLDRNIDKESHSTKDFLILEGHEEAQEEMPKKAKFFFSTAVQKWDAEFYVKVDDSINLDLATTSIQDSNPTYSSEGLIGLLEHRCAQEGAYIGCMKSGDVISEEGKSWYEPDWWKFGDQKSWFPHYTIQELSSVYQHKQTYAHDDVSVGSRMMGIQATYIDDNRLCSDKVCSLA</sequence>
<comment type="cofactor">
    <cofactor evidence="1 13">
        <name>Mn(2+)</name>
        <dbReference type="ChEBI" id="CHEBI:29035"/>
    </cofactor>
</comment>
<dbReference type="EMBL" id="RDQH01000334">
    <property type="protein sequence ID" value="RXH92105.1"/>
    <property type="molecule type" value="Genomic_DNA"/>
</dbReference>
<dbReference type="Proteomes" id="UP000290289">
    <property type="component" value="Chromosome 8"/>
</dbReference>
<dbReference type="GO" id="GO:0000139">
    <property type="term" value="C:Golgi membrane"/>
    <property type="evidence" value="ECO:0007669"/>
    <property type="project" value="UniProtKB-SubCell"/>
</dbReference>
<dbReference type="Pfam" id="PF01762">
    <property type="entry name" value="Galactosyl_T"/>
    <property type="match status" value="1"/>
</dbReference>
<keyword evidence="12 13" id="KW-0464">Manganese</keyword>
<evidence type="ECO:0000256" key="9">
    <source>
        <dbReference type="ARBA" id="ARBA00022989"/>
    </source>
</evidence>
<evidence type="ECO:0000256" key="8">
    <source>
        <dbReference type="ARBA" id="ARBA00022968"/>
    </source>
</evidence>
<comment type="similarity">
    <text evidence="4 13">Belongs to the glycosyltransferase 31 family.</text>
</comment>
<dbReference type="STRING" id="3750.A0A498JB86"/>
<evidence type="ECO:0000256" key="7">
    <source>
        <dbReference type="ARBA" id="ARBA00022692"/>
    </source>
</evidence>
<evidence type="ECO:0000256" key="13">
    <source>
        <dbReference type="RuleBase" id="RU363063"/>
    </source>
</evidence>
<evidence type="ECO:0000256" key="5">
    <source>
        <dbReference type="ARBA" id="ARBA00022676"/>
    </source>
</evidence>
<keyword evidence="11" id="KW-0472">Membrane</keyword>
<proteinExistence type="inferred from homology"/>
<dbReference type="PANTHER" id="PTHR11214:SF124">
    <property type="entry name" value="HYDROXYPROLINE O-GALACTOSYLTRANSFERASE HPGT3"/>
    <property type="match status" value="1"/>
</dbReference>